<reference evidence="3 4" key="1">
    <citation type="submission" date="2018-06" db="EMBL/GenBank/DDBJ databases">
        <title>Novel Chryseobacterium species.</title>
        <authorList>
            <person name="Newman J."/>
            <person name="Hugo C."/>
            <person name="Oosthuizen L."/>
            <person name="Charimba G."/>
        </authorList>
    </citation>
    <scope>NUCLEOTIDE SEQUENCE [LARGE SCALE GENOMIC DNA]</scope>
    <source>
        <strain evidence="3 4">7_F195</strain>
    </source>
</reference>
<dbReference type="OrthoDB" id="9795306at2"/>
<gene>
    <name evidence="3" type="ORF">DRF67_04905</name>
</gene>
<dbReference type="Pfam" id="PF08327">
    <property type="entry name" value="AHSA1"/>
    <property type="match status" value="1"/>
</dbReference>
<feature type="domain" description="Activator of Hsp90 ATPase homologue 1/2-like C-terminal" evidence="2">
    <location>
        <begin position="23"/>
        <end position="161"/>
    </location>
</feature>
<dbReference type="RefSeq" id="WP_115927218.1">
    <property type="nucleotide sequence ID" value="NZ_QNVV01000003.1"/>
</dbReference>
<dbReference type="InterPro" id="IPR013538">
    <property type="entry name" value="ASHA1/2-like_C"/>
</dbReference>
<evidence type="ECO:0000313" key="3">
    <source>
        <dbReference type="EMBL" id="REC48899.1"/>
    </source>
</evidence>
<dbReference type="SUPFAM" id="SSF55961">
    <property type="entry name" value="Bet v1-like"/>
    <property type="match status" value="1"/>
</dbReference>
<evidence type="ECO:0000256" key="1">
    <source>
        <dbReference type="ARBA" id="ARBA00006817"/>
    </source>
</evidence>
<evidence type="ECO:0000259" key="2">
    <source>
        <dbReference type="Pfam" id="PF08327"/>
    </source>
</evidence>
<comment type="similarity">
    <text evidence="1">Belongs to the AHA1 family.</text>
</comment>
<dbReference type="Proteomes" id="UP000256257">
    <property type="component" value="Unassembled WGS sequence"/>
</dbReference>
<name>A0A3D9B625_9FLAO</name>
<organism evidence="3 4">
    <name type="scientific">Chryseobacterium pennipullorum</name>
    <dbReference type="NCBI Taxonomy" id="2258963"/>
    <lineage>
        <taxon>Bacteria</taxon>
        <taxon>Pseudomonadati</taxon>
        <taxon>Bacteroidota</taxon>
        <taxon>Flavobacteriia</taxon>
        <taxon>Flavobacteriales</taxon>
        <taxon>Weeksellaceae</taxon>
        <taxon>Chryseobacterium group</taxon>
        <taxon>Chryseobacterium</taxon>
    </lineage>
</organism>
<protein>
    <submittedName>
        <fullName evidence="3">SRPBCC domain-containing protein</fullName>
    </submittedName>
</protein>
<accession>A0A3D9B625</accession>
<dbReference type="InterPro" id="IPR023393">
    <property type="entry name" value="START-like_dom_sf"/>
</dbReference>
<comment type="caution">
    <text evidence="3">The sequence shown here is derived from an EMBL/GenBank/DDBJ whole genome shotgun (WGS) entry which is preliminary data.</text>
</comment>
<dbReference type="Gene3D" id="3.30.530.20">
    <property type="match status" value="1"/>
</dbReference>
<dbReference type="AlphaFoldDB" id="A0A3D9B625"/>
<proteinExistence type="inferred from homology"/>
<dbReference type="EMBL" id="QNVV01000003">
    <property type="protein sequence ID" value="REC48899.1"/>
    <property type="molecule type" value="Genomic_DNA"/>
</dbReference>
<evidence type="ECO:0000313" key="4">
    <source>
        <dbReference type="Proteomes" id="UP000256257"/>
    </source>
</evidence>
<keyword evidence="4" id="KW-1185">Reference proteome</keyword>
<sequence>MESNIIFNKDFDANTAYVMKVYDAEVSEVWSHFTQAELLDQWWGPKPWRCETLKQNFKEGGLWLYTMIGPNGEKAGYSRSEYGEIMEHRSIDWTSAFCDEEGNVAEGAPQSKWLIGFTGVEEGTKVTVNIHYPSQEVMKQVLDMGFEEGFKMGLNQLDELLSDSKV</sequence>